<reference evidence="1" key="2">
    <citation type="submission" date="2015-03" db="UniProtKB">
        <authorList>
            <consortium name="EnsemblPlants"/>
        </authorList>
    </citation>
    <scope>IDENTIFICATION</scope>
</reference>
<dbReference type="OMA" id="ASHYLWI"/>
<dbReference type="InterPro" id="IPR006912">
    <property type="entry name" value="Harbinger_derived_prot"/>
</dbReference>
<accession>A0A0D3A698</accession>
<evidence type="ECO:0000313" key="1">
    <source>
        <dbReference type="EnsemblPlants" id="Bo1g040060.1"/>
    </source>
</evidence>
<dbReference type="STRING" id="109376.A0A0D3A698"/>
<organism evidence="1 2">
    <name type="scientific">Brassica oleracea var. oleracea</name>
    <dbReference type="NCBI Taxonomy" id="109376"/>
    <lineage>
        <taxon>Eukaryota</taxon>
        <taxon>Viridiplantae</taxon>
        <taxon>Streptophyta</taxon>
        <taxon>Embryophyta</taxon>
        <taxon>Tracheophyta</taxon>
        <taxon>Spermatophyta</taxon>
        <taxon>Magnoliopsida</taxon>
        <taxon>eudicotyledons</taxon>
        <taxon>Gunneridae</taxon>
        <taxon>Pentapetalae</taxon>
        <taxon>rosids</taxon>
        <taxon>malvids</taxon>
        <taxon>Brassicales</taxon>
        <taxon>Brassicaceae</taxon>
        <taxon>Brassiceae</taxon>
        <taxon>Brassica</taxon>
    </lineage>
</organism>
<dbReference type="PANTHER" id="PTHR47150">
    <property type="entry name" value="OS12G0169200 PROTEIN"/>
    <property type="match status" value="1"/>
</dbReference>
<dbReference type="PANTHER" id="PTHR47150:SF5">
    <property type="entry name" value="OS07G0546750 PROTEIN"/>
    <property type="match status" value="1"/>
</dbReference>
<keyword evidence="2" id="KW-1185">Reference proteome</keyword>
<protein>
    <recommendedName>
        <fullName evidence="3">DDE Tnp4 domain-containing protein</fullName>
    </recommendedName>
</protein>
<sequence>MNKPLFMRIVTRLANEVSFFQRRRDATGRLGLSGLQKATTAIRMMAYGCAADAVDEYLRLGESTAMSCLENFVEAIIYLFGDEYLRTPTPQDLQRLLDVGEMHEAVASHYLWIWHEFFGPPSTSNDINVLDKSPVFDDILQGRAPKVNFFVNGHEYDLAYYLTDGIYPNWSTFIQSISLPQTPKASLFATLQESVRKDVERAFGVLQARFAIVKNPALIWDKRKIGKIMRTCIILHNMIVEDERDGYTQFDVSEFAQAESNRSSHVDFMYSKDMPSNMCNLMAIRTRLRDRNIHEQLKNDLVEHIWRKFGTTQNEY</sequence>
<evidence type="ECO:0008006" key="3">
    <source>
        <dbReference type="Google" id="ProtNLM"/>
    </source>
</evidence>
<reference evidence="1 2" key="1">
    <citation type="journal article" date="2014" name="Genome Biol.">
        <title>Transcriptome and methylome profiling reveals relics of genome dominance in the mesopolyploid Brassica oleracea.</title>
        <authorList>
            <person name="Parkin I.A."/>
            <person name="Koh C."/>
            <person name="Tang H."/>
            <person name="Robinson S.J."/>
            <person name="Kagale S."/>
            <person name="Clarke W.E."/>
            <person name="Town C.D."/>
            <person name="Nixon J."/>
            <person name="Krishnakumar V."/>
            <person name="Bidwell S.L."/>
            <person name="Denoeud F."/>
            <person name="Belcram H."/>
            <person name="Links M.G."/>
            <person name="Just J."/>
            <person name="Clarke C."/>
            <person name="Bender T."/>
            <person name="Huebert T."/>
            <person name="Mason A.S."/>
            <person name="Pires J.C."/>
            <person name="Barker G."/>
            <person name="Moore J."/>
            <person name="Walley P.G."/>
            <person name="Manoli S."/>
            <person name="Batley J."/>
            <person name="Edwards D."/>
            <person name="Nelson M.N."/>
            <person name="Wang X."/>
            <person name="Paterson A.H."/>
            <person name="King G."/>
            <person name="Bancroft I."/>
            <person name="Chalhoub B."/>
            <person name="Sharpe A.G."/>
        </authorList>
    </citation>
    <scope>NUCLEOTIDE SEQUENCE</scope>
    <source>
        <strain evidence="1 2">cv. TO1000</strain>
    </source>
</reference>
<evidence type="ECO:0000313" key="2">
    <source>
        <dbReference type="Proteomes" id="UP000032141"/>
    </source>
</evidence>
<dbReference type="AlphaFoldDB" id="A0A0D3A698"/>
<dbReference type="Gramene" id="Bo1g040060.1">
    <property type="protein sequence ID" value="Bo1g040060.1"/>
    <property type="gene ID" value="Bo1g040060"/>
</dbReference>
<proteinExistence type="predicted"/>
<name>A0A0D3A698_BRAOL</name>
<dbReference type="Pfam" id="PF04827">
    <property type="entry name" value="Plant_tran"/>
    <property type="match status" value="1"/>
</dbReference>
<dbReference type="Proteomes" id="UP000032141">
    <property type="component" value="Chromosome C1"/>
</dbReference>
<dbReference type="EnsemblPlants" id="Bo1g040060.1">
    <property type="protein sequence ID" value="Bo1g040060.1"/>
    <property type="gene ID" value="Bo1g040060"/>
</dbReference>
<dbReference type="HOGENOM" id="CLU_012390_1_3_1"/>